<evidence type="ECO:0000313" key="2">
    <source>
        <dbReference type="EMBL" id="MBB5036799.1"/>
    </source>
</evidence>
<evidence type="ECO:0000259" key="1">
    <source>
        <dbReference type="Pfam" id="PF05050"/>
    </source>
</evidence>
<sequence length="240" mass="27158">MLSSDVFLKVLQPMESSSELLRLGRNEDGGYVVTERMLEEATALFTYGVGWDISFEEHFVRQTGKKAFLFDHTIRQLPASVKSTENIELFSEGIAPASKPSFGTFAEHLQKLGYSHSPVILKMDIEGAEYEVLENLKPTNLINVVGLTVEFHWLGQEAYRLRLLNIVRKLSFQYFIAHVHGNNYSELFEIGNVSFPRCIEITFARRPCVGVSTRRYPVTGLDYPNAPGKLDYQLPFGGND</sequence>
<dbReference type="InterPro" id="IPR006342">
    <property type="entry name" value="FkbM_mtfrase"/>
</dbReference>
<dbReference type="AlphaFoldDB" id="A0A7W8DNQ5"/>
<comment type="caution">
    <text evidence="2">The sequence shown here is derived from an EMBL/GenBank/DDBJ whole genome shotgun (WGS) entry which is preliminary data.</text>
</comment>
<dbReference type="PANTHER" id="PTHR32026">
    <property type="entry name" value="METHYLTRANSFERASE-LIKE PROTEIN 24"/>
    <property type="match status" value="1"/>
</dbReference>
<protein>
    <recommendedName>
        <fullName evidence="1">Methyltransferase FkbM domain-containing protein</fullName>
    </recommendedName>
</protein>
<name>A0A7W8DNQ5_9BACT</name>
<dbReference type="InterPro" id="IPR029063">
    <property type="entry name" value="SAM-dependent_MTases_sf"/>
</dbReference>
<dbReference type="SUPFAM" id="SSF53335">
    <property type="entry name" value="S-adenosyl-L-methionine-dependent methyltransferases"/>
    <property type="match status" value="1"/>
</dbReference>
<keyword evidence="3" id="KW-1185">Reference proteome</keyword>
<accession>A0A7W8DNQ5</accession>
<proteinExistence type="predicted"/>
<gene>
    <name evidence="2" type="ORF">HNQ64_001033</name>
</gene>
<organism evidence="2 3">
    <name type="scientific">Prosthecobacter dejongeii</name>
    <dbReference type="NCBI Taxonomy" id="48465"/>
    <lineage>
        <taxon>Bacteria</taxon>
        <taxon>Pseudomonadati</taxon>
        <taxon>Verrucomicrobiota</taxon>
        <taxon>Verrucomicrobiia</taxon>
        <taxon>Verrucomicrobiales</taxon>
        <taxon>Verrucomicrobiaceae</taxon>
        <taxon>Prosthecobacter</taxon>
    </lineage>
</organism>
<dbReference type="Pfam" id="PF05050">
    <property type="entry name" value="Methyltransf_21"/>
    <property type="match status" value="1"/>
</dbReference>
<dbReference type="InterPro" id="IPR026913">
    <property type="entry name" value="METTL24"/>
</dbReference>
<dbReference type="EMBL" id="JACHIF010000001">
    <property type="protein sequence ID" value="MBB5036799.1"/>
    <property type="molecule type" value="Genomic_DNA"/>
</dbReference>
<evidence type="ECO:0000313" key="3">
    <source>
        <dbReference type="Proteomes" id="UP000534294"/>
    </source>
</evidence>
<feature type="domain" description="Methyltransferase FkbM" evidence="1">
    <location>
        <begin position="45"/>
        <end position="155"/>
    </location>
</feature>
<dbReference type="Proteomes" id="UP000534294">
    <property type="component" value="Unassembled WGS sequence"/>
</dbReference>
<dbReference type="PANTHER" id="PTHR32026:SF27">
    <property type="entry name" value="METHYLTRANSFERASE FKBM DOMAIN-CONTAINING PROTEIN-RELATED"/>
    <property type="match status" value="1"/>
</dbReference>
<reference evidence="2 3" key="1">
    <citation type="submission" date="2020-08" db="EMBL/GenBank/DDBJ databases">
        <title>Genomic Encyclopedia of Type Strains, Phase IV (KMG-IV): sequencing the most valuable type-strain genomes for metagenomic binning, comparative biology and taxonomic classification.</title>
        <authorList>
            <person name="Goeker M."/>
        </authorList>
    </citation>
    <scope>NUCLEOTIDE SEQUENCE [LARGE SCALE GENOMIC DNA]</scope>
    <source>
        <strain evidence="2 3">DSM 12251</strain>
    </source>
</reference>